<keyword evidence="1" id="KW-1133">Transmembrane helix</keyword>
<organism evidence="2 3">
    <name type="scientific">Dreissena polymorpha</name>
    <name type="common">Zebra mussel</name>
    <name type="synonym">Mytilus polymorpha</name>
    <dbReference type="NCBI Taxonomy" id="45954"/>
    <lineage>
        <taxon>Eukaryota</taxon>
        <taxon>Metazoa</taxon>
        <taxon>Spiralia</taxon>
        <taxon>Lophotrochozoa</taxon>
        <taxon>Mollusca</taxon>
        <taxon>Bivalvia</taxon>
        <taxon>Autobranchia</taxon>
        <taxon>Heteroconchia</taxon>
        <taxon>Euheterodonta</taxon>
        <taxon>Imparidentia</taxon>
        <taxon>Neoheterodontei</taxon>
        <taxon>Myida</taxon>
        <taxon>Dreissenoidea</taxon>
        <taxon>Dreissenidae</taxon>
        <taxon>Dreissena</taxon>
    </lineage>
</organism>
<reference evidence="2" key="1">
    <citation type="journal article" date="2019" name="bioRxiv">
        <title>The Genome of the Zebra Mussel, Dreissena polymorpha: A Resource for Invasive Species Research.</title>
        <authorList>
            <person name="McCartney M.A."/>
            <person name="Auch B."/>
            <person name="Kono T."/>
            <person name="Mallez S."/>
            <person name="Zhang Y."/>
            <person name="Obille A."/>
            <person name="Becker A."/>
            <person name="Abrahante J.E."/>
            <person name="Garbe J."/>
            <person name="Badalamenti J.P."/>
            <person name="Herman A."/>
            <person name="Mangelson H."/>
            <person name="Liachko I."/>
            <person name="Sullivan S."/>
            <person name="Sone E.D."/>
            <person name="Koren S."/>
            <person name="Silverstein K.A.T."/>
            <person name="Beckman K.B."/>
            <person name="Gohl D.M."/>
        </authorList>
    </citation>
    <scope>NUCLEOTIDE SEQUENCE</scope>
    <source>
        <strain evidence="2">Duluth1</strain>
        <tissue evidence="2">Whole animal</tissue>
    </source>
</reference>
<evidence type="ECO:0000313" key="2">
    <source>
        <dbReference type="EMBL" id="KAH3866606.1"/>
    </source>
</evidence>
<dbReference type="AlphaFoldDB" id="A0A9D4M1B7"/>
<reference evidence="2" key="2">
    <citation type="submission" date="2020-11" db="EMBL/GenBank/DDBJ databases">
        <authorList>
            <person name="McCartney M.A."/>
            <person name="Auch B."/>
            <person name="Kono T."/>
            <person name="Mallez S."/>
            <person name="Becker A."/>
            <person name="Gohl D.M."/>
            <person name="Silverstein K.A.T."/>
            <person name="Koren S."/>
            <person name="Bechman K.B."/>
            <person name="Herman A."/>
            <person name="Abrahante J.E."/>
            <person name="Garbe J."/>
        </authorList>
    </citation>
    <scope>NUCLEOTIDE SEQUENCE</scope>
    <source>
        <strain evidence="2">Duluth1</strain>
        <tissue evidence="2">Whole animal</tissue>
    </source>
</reference>
<proteinExistence type="predicted"/>
<evidence type="ECO:0000313" key="3">
    <source>
        <dbReference type="Proteomes" id="UP000828390"/>
    </source>
</evidence>
<protein>
    <submittedName>
        <fullName evidence="2">Uncharacterized protein</fullName>
    </submittedName>
</protein>
<name>A0A9D4M1B7_DREPO</name>
<feature type="transmembrane region" description="Helical" evidence="1">
    <location>
        <begin position="576"/>
        <end position="596"/>
    </location>
</feature>
<comment type="caution">
    <text evidence="2">The sequence shown here is derived from an EMBL/GenBank/DDBJ whole genome shotgun (WGS) entry which is preliminary data.</text>
</comment>
<keyword evidence="3" id="KW-1185">Reference proteome</keyword>
<keyword evidence="1" id="KW-0812">Transmembrane</keyword>
<evidence type="ECO:0000256" key="1">
    <source>
        <dbReference type="SAM" id="Phobius"/>
    </source>
</evidence>
<keyword evidence="1" id="KW-0472">Membrane</keyword>
<accession>A0A9D4M1B7</accession>
<sequence>MTSPADDFTGVCFEYIHTCQKGLEQFVQMHGPRILSEIFDSVKTKLKRLSCQQNCSFEKFIKGSACTNCIRVFSNEFNAQLRKKKIAKNGSKFHPFTVTEILKWHSNPSQFGKETMANLEIKHCAAILKKIGENSSQFQQLNATIPTLRVKVNRIAHASNVVTHDEMILIATDVHAMLENIITLVPNQYDSSEINDLIRQLKQINRRERYDNLPFGMSPAQIIIPPGFGIGYVFLEKTNAFVGQRTKESVEIRSSERSRSQSMVPGLSNETVNIEPCCKTFEVYTYAHNGTVTVTIITRYNADVTRVMSTTIPNAEQFFFVADCRLPVRKGVFQTILDDQRKPEKTSDHSLLKIIASSSKNTTAKELGMNEFDVFTKANMTEPIVSYNTEPRVLLYDVVQRETYERKLHSGSQQPTCSNDNSSLKIIASSSKNTTAEELGMNKYDVSTKENITEPNVSYNKEPRSEYSNMNSEYVYGISTGRMHNCNPVVKSPTWSNTSTNPFTSTYQSNGSLFINTTSTNPFTSTYQSNGSLFINTCNTTSLFPSCSFGTTSYRPLWWDLPSPIHLIQLFEIPGVFRWFCIIALVIGIVFMLRFVQKKRARPPERRLLFKSPK</sequence>
<dbReference type="EMBL" id="JAIWYP010000002">
    <property type="protein sequence ID" value="KAH3866606.1"/>
    <property type="molecule type" value="Genomic_DNA"/>
</dbReference>
<dbReference type="Proteomes" id="UP000828390">
    <property type="component" value="Unassembled WGS sequence"/>
</dbReference>
<gene>
    <name evidence="2" type="ORF">DPMN_029703</name>
</gene>